<dbReference type="AlphaFoldDB" id="A0A286AAI4"/>
<dbReference type="EMBL" id="OCMT01000003">
    <property type="protein sequence ID" value="SOD18837.1"/>
    <property type="molecule type" value="Genomic_DNA"/>
</dbReference>
<dbReference type="RefSeq" id="WP_097133013.1">
    <property type="nucleotide sequence ID" value="NZ_SSBV01000003.1"/>
</dbReference>
<evidence type="ECO:0008006" key="4">
    <source>
        <dbReference type="Google" id="ProtNLM"/>
    </source>
</evidence>
<evidence type="ECO:0000313" key="3">
    <source>
        <dbReference type="Proteomes" id="UP000219281"/>
    </source>
</evidence>
<reference evidence="3" key="1">
    <citation type="submission" date="2017-09" db="EMBL/GenBank/DDBJ databases">
        <authorList>
            <person name="Varghese N."/>
            <person name="Submissions S."/>
        </authorList>
    </citation>
    <scope>NUCLEOTIDE SEQUENCE [LARGE SCALE GENOMIC DNA]</scope>
    <source>
        <strain evidence="3">CGMCC 1.12803</strain>
    </source>
</reference>
<name>A0A286AAI4_9SPHI</name>
<organism evidence="2 3">
    <name type="scientific">Pedobacter xixiisoli</name>
    <dbReference type="NCBI Taxonomy" id="1476464"/>
    <lineage>
        <taxon>Bacteria</taxon>
        <taxon>Pseudomonadati</taxon>
        <taxon>Bacteroidota</taxon>
        <taxon>Sphingobacteriia</taxon>
        <taxon>Sphingobacteriales</taxon>
        <taxon>Sphingobacteriaceae</taxon>
        <taxon>Pedobacter</taxon>
    </lineage>
</organism>
<feature type="signal peptide" evidence="1">
    <location>
        <begin position="1"/>
        <end position="23"/>
    </location>
</feature>
<sequence>MMIRKIIALTILTCLLNTLSIFAQDSLITALAKNNQTTFTKDVNQLKGLGWDKIIEKAKGSSNVLIGEDHFTDEIPFFVSKIAEQIKFDNFFCEIDPFTAHIFEQKINTLSTDALKKYKADYGNTFSFYAFESEFNLLKQLVNGKTNIRGTDQILLVADRLICNELMQSTKNKRAKEIYESIRDQSKAHFSAFLKDQKKPFYLLTEDFGKKIDELTKLKLSSEENKIVAALKLTAEIYKSQNHHLRIQLMKNQLMADYNNWVGKKNLYKYGANHASKGESMLEIYDIGNLVNNVADSQFTNSLHIVIVGKSGMQASPFQGFPASKIDENEGFLRSLKPFFKLINGNEWQCFDMAPIRRAIENGKIKITDIKLLRIIKGFDLLVVIPEVTASQFPKS</sequence>
<evidence type="ECO:0000313" key="2">
    <source>
        <dbReference type="EMBL" id="SOD18837.1"/>
    </source>
</evidence>
<feature type="chain" id="PRO_5012696254" description="Erythromycin esterase" evidence="1">
    <location>
        <begin position="24"/>
        <end position="396"/>
    </location>
</feature>
<keyword evidence="1" id="KW-0732">Signal</keyword>
<dbReference type="Proteomes" id="UP000219281">
    <property type="component" value="Unassembled WGS sequence"/>
</dbReference>
<protein>
    <recommendedName>
        <fullName evidence="4">Erythromycin esterase</fullName>
    </recommendedName>
</protein>
<dbReference type="OrthoDB" id="733813at2"/>
<evidence type="ECO:0000256" key="1">
    <source>
        <dbReference type="SAM" id="SignalP"/>
    </source>
</evidence>
<proteinExistence type="predicted"/>
<keyword evidence="3" id="KW-1185">Reference proteome</keyword>
<accession>A0A286AAI4</accession>
<gene>
    <name evidence="2" type="ORF">SAMN06297358_3211</name>
</gene>